<dbReference type="InterPro" id="IPR010753">
    <property type="entry name" value="DUF1330"/>
</dbReference>
<dbReference type="PANTHER" id="PTHR41521">
    <property type="match status" value="1"/>
</dbReference>
<protein>
    <submittedName>
        <fullName evidence="2">Uncharacterized conserved protein, DUF1330 family</fullName>
    </submittedName>
</protein>
<dbReference type="RefSeq" id="WP_072789722.1">
    <property type="nucleotide sequence ID" value="NZ_FQWM01000001.1"/>
</dbReference>
<evidence type="ECO:0000259" key="1">
    <source>
        <dbReference type="Pfam" id="PF07045"/>
    </source>
</evidence>
<dbReference type="EMBL" id="FQWM01000001">
    <property type="protein sequence ID" value="SHG30236.1"/>
    <property type="molecule type" value="Genomic_DNA"/>
</dbReference>
<sequence>MPALWISHVTVSDPEAYAEYAKCAVPVIETMGGQFIARGAAFKQLEGVGADRHTIIRFPSLTAAENCYNSAAYQEAVQFAEGASERSLTIIEVDG</sequence>
<dbReference type="OrthoDB" id="9806380at2"/>
<dbReference type="AlphaFoldDB" id="A0A1M5IPT2"/>
<dbReference type="InterPro" id="IPR011008">
    <property type="entry name" value="Dimeric_a/b-barrel"/>
</dbReference>
<dbReference type="Pfam" id="PF07045">
    <property type="entry name" value="DUF1330"/>
    <property type="match status" value="1"/>
</dbReference>
<evidence type="ECO:0000313" key="2">
    <source>
        <dbReference type="EMBL" id="SHG30236.1"/>
    </source>
</evidence>
<dbReference type="Proteomes" id="UP000184211">
    <property type="component" value="Unassembled WGS sequence"/>
</dbReference>
<dbReference type="Gene3D" id="3.30.70.100">
    <property type="match status" value="1"/>
</dbReference>
<reference evidence="3" key="1">
    <citation type="submission" date="2016-11" db="EMBL/GenBank/DDBJ databases">
        <authorList>
            <person name="Varghese N."/>
            <person name="Submissions S."/>
        </authorList>
    </citation>
    <scope>NUCLEOTIDE SEQUENCE [LARGE SCALE GENOMIC DNA]</scope>
    <source>
        <strain evidence="3">DSM 28223</strain>
    </source>
</reference>
<organism evidence="2 3">
    <name type="scientific">Cognatishimia maritima</name>
    <dbReference type="NCBI Taxonomy" id="870908"/>
    <lineage>
        <taxon>Bacteria</taxon>
        <taxon>Pseudomonadati</taxon>
        <taxon>Pseudomonadota</taxon>
        <taxon>Alphaproteobacteria</taxon>
        <taxon>Rhodobacterales</taxon>
        <taxon>Paracoccaceae</taxon>
        <taxon>Cognatishimia</taxon>
    </lineage>
</organism>
<proteinExistence type="predicted"/>
<name>A0A1M5IPT2_9RHOB</name>
<dbReference type="SUPFAM" id="SSF54909">
    <property type="entry name" value="Dimeric alpha+beta barrel"/>
    <property type="match status" value="1"/>
</dbReference>
<dbReference type="STRING" id="870908.SAMN04488044_0406"/>
<dbReference type="PANTHER" id="PTHR41521:SF4">
    <property type="entry name" value="BLR0684 PROTEIN"/>
    <property type="match status" value="1"/>
</dbReference>
<feature type="domain" description="DUF1330" evidence="1">
    <location>
        <begin position="2"/>
        <end position="92"/>
    </location>
</feature>
<evidence type="ECO:0000313" key="3">
    <source>
        <dbReference type="Proteomes" id="UP000184211"/>
    </source>
</evidence>
<keyword evidence="3" id="KW-1185">Reference proteome</keyword>
<gene>
    <name evidence="2" type="ORF">SAMN04488044_0406</name>
</gene>
<accession>A0A1M5IPT2</accession>